<dbReference type="Pfam" id="PF01926">
    <property type="entry name" value="MMR_HSR1"/>
    <property type="match status" value="1"/>
</dbReference>
<dbReference type="InterPro" id="IPR016496">
    <property type="entry name" value="GTPase_HflX"/>
</dbReference>
<comment type="caution">
    <text evidence="8">The sequence shown here is derived from an EMBL/GenBank/DDBJ whole genome shotgun (WGS) entry which is preliminary data.</text>
</comment>
<dbReference type="GO" id="GO:0043022">
    <property type="term" value="F:ribosome binding"/>
    <property type="evidence" value="ECO:0007669"/>
    <property type="project" value="TreeGrafter"/>
</dbReference>
<evidence type="ECO:0000256" key="4">
    <source>
        <dbReference type="ARBA" id="ARBA00022842"/>
    </source>
</evidence>
<dbReference type="HAMAP" id="MF_00900">
    <property type="entry name" value="GTPase_HflX"/>
    <property type="match status" value="1"/>
</dbReference>
<evidence type="ECO:0000313" key="8">
    <source>
        <dbReference type="EMBL" id="MBC8537365.1"/>
    </source>
</evidence>
<dbReference type="PROSITE" id="PS51705">
    <property type="entry name" value="G_HFLX"/>
    <property type="match status" value="1"/>
</dbReference>
<dbReference type="Gene3D" id="6.10.250.2860">
    <property type="match status" value="1"/>
</dbReference>
<evidence type="ECO:0000256" key="1">
    <source>
        <dbReference type="ARBA" id="ARBA00022490"/>
    </source>
</evidence>
<dbReference type="Pfam" id="PF16360">
    <property type="entry name" value="GTP-bdg_M"/>
    <property type="match status" value="1"/>
</dbReference>
<evidence type="ECO:0000313" key="9">
    <source>
        <dbReference type="Proteomes" id="UP000617951"/>
    </source>
</evidence>
<feature type="domain" description="Hflx-type G" evidence="7">
    <location>
        <begin position="351"/>
        <end position="511"/>
    </location>
</feature>
<dbReference type="EMBL" id="JACRSS010000001">
    <property type="protein sequence ID" value="MBC8537365.1"/>
    <property type="molecule type" value="Genomic_DNA"/>
</dbReference>
<dbReference type="Gene3D" id="3.40.50.300">
    <property type="entry name" value="P-loop containing nucleotide triphosphate hydrolases"/>
    <property type="match status" value="1"/>
</dbReference>
<keyword evidence="5 6" id="KW-0342">GTP-binding</keyword>
<dbReference type="GO" id="GO:0005525">
    <property type="term" value="F:GTP binding"/>
    <property type="evidence" value="ECO:0007669"/>
    <property type="project" value="UniProtKB-UniRule"/>
</dbReference>
<reference evidence="8" key="1">
    <citation type="submission" date="2020-08" db="EMBL/GenBank/DDBJ databases">
        <title>Genome public.</title>
        <authorList>
            <person name="Liu C."/>
            <person name="Sun Q."/>
        </authorList>
    </citation>
    <scope>NUCLEOTIDE SEQUENCE</scope>
    <source>
        <strain evidence="8">NSJ-63</strain>
    </source>
</reference>
<evidence type="ECO:0000256" key="2">
    <source>
        <dbReference type="ARBA" id="ARBA00022723"/>
    </source>
</evidence>
<dbReference type="InterPro" id="IPR032305">
    <property type="entry name" value="GTP-bd_M"/>
</dbReference>
<dbReference type="PRINTS" id="PR00326">
    <property type="entry name" value="GTP1OBG"/>
</dbReference>
<dbReference type="InterPro" id="IPR025121">
    <property type="entry name" value="GTPase_HflX_N"/>
</dbReference>
<dbReference type="Gene3D" id="3.40.50.11060">
    <property type="entry name" value="GTPase HflX, N-terminal domain"/>
    <property type="match status" value="1"/>
</dbReference>
<dbReference type="SUPFAM" id="SSF52540">
    <property type="entry name" value="P-loop containing nucleoside triphosphate hydrolases"/>
    <property type="match status" value="1"/>
</dbReference>
<evidence type="ECO:0000259" key="7">
    <source>
        <dbReference type="PROSITE" id="PS51705"/>
    </source>
</evidence>
<comment type="similarity">
    <text evidence="6">Belongs to the TRAFAC class OBG-HflX-like GTPase superfamily. HflX GTPase family.</text>
</comment>
<comment type="subunit">
    <text evidence="6">Monomer. Associates with the 50S ribosomal subunit.</text>
</comment>
<dbReference type="AlphaFoldDB" id="A0A926HVU8"/>
<keyword evidence="3 6" id="KW-0547">Nucleotide-binding</keyword>
<dbReference type="GO" id="GO:0003924">
    <property type="term" value="F:GTPase activity"/>
    <property type="evidence" value="ECO:0007669"/>
    <property type="project" value="UniProtKB-UniRule"/>
</dbReference>
<protein>
    <recommendedName>
        <fullName evidence="6">GTPase HflX</fullName>
    </recommendedName>
    <alternativeName>
        <fullName evidence="6">GTP-binding protein HflX</fullName>
    </alternativeName>
</protein>
<keyword evidence="2" id="KW-0479">Metal-binding</keyword>
<evidence type="ECO:0000256" key="6">
    <source>
        <dbReference type="HAMAP-Rule" id="MF_00900"/>
    </source>
</evidence>
<name>A0A926HVU8_9FIRM</name>
<keyword evidence="4" id="KW-0460">Magnesium</keyword>
<dbReference type="InterPro" id="IPR006073">
    <property type="entry name" value="GTP-bd"/>
</dbReference>
<dbReference type="Proteomes" id="UP000617951">
    <property type="component" value="Unassembled WGS sequence"/>
</dbReference>
<gene>
    <name evidence="6 8" type="primary">hflX</name>
    <name evidence="8" type="ORF">H8693_00250</name>
</gene>
<evidence type="ECO:0000256" key="5">
    <source>
        <dbReference type="ARBA" id="ARBA00023134"/>
    </source>
</evidence>
<dbReference type="InterPro" id="IPR027417">
    <property type="entry name" value="P-loop_NTPase"/>
</dbReference>
<organism evidence="8 9">
    <name type="scientific">Guopingia tenuis</name>
    <dbReference type="NCBI Taxonomy" id="2763656"/>
    <lineage>
        <taxon>Bacteria</taxon>
        <taxon>Bacillati</taxon>
        <taxon>Bacillota</taxon>
        <taxon>Clostridia</taxon>
        <taxon>Christensenellales</taxon>
        <taxon>Christensenellaceae</taxon>
        <taxon>Guopingia</taxon>
    </lineage>
</organism>
<comment type="function">
    <text evidence="6">GTPase that associates with the 50S ribosomal subunit and may have a role during protein synthesis or ribosome biogenesis.</text>
</comment>
<dbReference type="FunFam" id="3.40.50.11060:FF:000001">
    <property type="entry name" value="GTPase HflX"/>
    <property type="match status" value="1"/>
</dbReference>
<accession>A0A926HVU8</accession>
<keyword evidence="9" id="KW-1185">Reference proteome</keyword>
<dbReference type="Pfam" id="PF13167">
    <property type="entry name" value="GTP-bdg_N"/>
    <property type="match status" value="1"/>
</dbReference>
<dbReference type="InterPro" id="IPR042108">
    <property type="entry name" value="GTPase_HflX_N_sf"/>
</dbReference>
<sequence>MEGLYDLACARDEFISREMTERLADYSCRLNREISVFLSRRGRVLDVSVGSNESVSLPSIRKRRGLLGLSGVRCVHTHPGGSPMLSSVDVGTLLSSRLDSMAALSVKNGRPGSLCAGFIGKELDQYEMYGPFRADRIPGAALMAKIEAVTQQVAELVRLQATREEKERAMLIGLNSTEESMRELALLADTAGAEVAASYIQTRPRDKGYYIGRGKARELSLQASALDADLAIFDDELTPIETKNLEEILGVKIVDRTTLILDIFARHARTKEGKLQVELAQLKYNLPRLIGEGAALSRLGGGIGTRGPGESKLEVDRRRIHRRIFELEKEIARLSEQRSLRREVREKNAIKEVALVGYTNAGKSSLLNALSGAGVYAEDKLFATLDPVTRKAMLPSGKEALFTDTVGFIDKLPHELVSAFRSTLEEVARADLLLLVVDASDPRAETQIQVVRDVLESLHAGGTPALLVYNKIDRLETVPANTPQAVYISAKENQGLGGLLERVEEMLRPRMMELTLDLGYDEGAKLAFIQKHAEELSVEYDESGMHMHIRMPASEARKLLQ</sequence>
<dbReference type="NCBIfam" id="TIGR03156">
    <property type="entry name" value="GTP_HflX"/>
    <property type="match status" value="1"/>
</dbReference>
<dbReference type="GO" id="GO:0046872">
    <property type="term" value="F:metal ion binding"/>
    <property type="evidence" value="ECO:0007669"/>
    <property type="project" value="UniProtKB-KW"/>
</dbReference>
<dbReference type="PANTHER" id="PTHR10229">
    <property type="entry name" value="GTP-BINDING PROTEIN HFLX"/>
    <property type="match status" value="1"/>
</dbReference>
<dbReference type="GO" id="GO:0005737">
    <property type="term" value="C:cytoplasm"/>
    <property type="evidence" value="ECO:0007669"/>
    <property type="project" value="UniProtKB-SubCell"/>
</dbReference>
<evidence type="ECO:0000256" key="3">
    <source>
        <dbReference type="ARBA" id="ARBA00022741"/>
    </source>
</evidence>
<comment type="subcellular location">
    <subcellularLocation>
        <location evidence="6">Cytoplasm</location>
    </subcellularLocation>
    <text evidence="6">May associate with membranes.</text>
</comment>
<dbReference type="InterPro" id="IPR030394">
    <property type="entry name" value="G_HFLX_dom"/>
</dbReference>
<keyword evidence="1 6" id="KW-0963">Cytoplasm</keyword>
<proteinExistence type="inferred from homology"/>
<dbReference type="CDD" id="cd01878">
    <property type="entry name" value="HflX"/>
    <property type="match status" value="1"/>
</dbReference>
<dbReference type="PANTHER" id="PTHR10229:SF0">
    <property type="entry name" value="GTP-BINDING PROTEIN 6-RELATED"/>
    <property type="match status" value="1"/>
</dbReference>